<reference evidence="3 5" key="3">
    <citation type="submission" date="2017-07" db="EMBL/GenBank/DDBJ databases">
        <title>Prevalence of linear plasmids in Cutibacterium (Propionibacterium) acnes isolates obtained from prostatic tissue.</title>
        <authorList>
            <person name="Davidsson S."/>
            <person name="Carlsson J."/>
            <person name="Molling P."/>
            <person name="Andren O."/>
            <person name="Andersson S.-O."/>
            <person name="Brzuszkiewicz E."/>
            <person name="Poehlein A."/>
            <person name="Al-Zeer M."/>
            <person name="Brinkmann V."/>
            <person name="Scavenius C."/>
            <person name="Nazipi S."/>
            <person name="Soderquist B."/>
            <person name="Bruggemann H."/>
        </authorList>
    </citation>
    <scope>NUCLEOTIDE SEQUENCE [LARGE SCALE GENOMIC DNA]</scope>
    <source>
        <strain evidence="3 5">DSM 753</strain>
    </source>
</reference>
<reference evidence="2 4" key="2">
    <citation type="submission" date="2007-08" db="EMBL/GenBank/DDBJ databases">
        <authorList>
            <person name="Fulton L."/>
            <person name="Clifton S."/>
            <person name="Fulton B."/>
            <person name="Xu J."/>
            <person name="Minx P."/>
            <person name="Pepin K.H."/>
            <person name="Johnson M."/>
            <person name="Thiruvilangam P."/>
            <person name="Bhonagiri V."/>
            <person name="Nash W.E."/>
            <person name="Wang C."/>
            <person name="Mardis E.R."/>
            <person name="Wilson R.K."/>
        </authorList>
    </citation>
    <scope>NUCLEOTIDE SEQUENCE [LARGE SCALE GENOMIC DNA]</scope>
    <source>
        <strain evidence="2 4">DSM 753</strain>
    </source>
</reference>
<organism evidence="2 4">
    <name type="scientific">[Clostridium] leptum DSM 753</name>
    <dbReference type="NCBI Taxonomy" id="428125"/>
    <lineage>
        <taxon>Bacteria</taxon>
        <taxon>Bacillati</taxon>
        <taxon>Bacillota</taxon>
        <taxon>Clostridia</taxon>
        <taxon>Eubacteriales</taxon>
        <taxon>Oscillospiraceae</taxon>
        <taxon>Oscillospiraceae incertae sedis</taxon>
    </lineage>
</organism>
<evidence type="ECO:0008006" key="6">
    <source>
        <dbReference type="Google" id="ProtNLM"/>
    </source>
</evidence>
<evidence type="ECO:0000313" key="2">
    <source>
        <dbReference type="EMBL" id="EDO61809.1"/>
    </source>
</evidence>
<evidence type="ECO:0000313" key="3">
    <source>
        <dbReference type="EMBL" id="PEQ23878.1"/>
    </source>
</evidence>
<dbReference type="eggNOG" id="ENOG5032F8N">
    <property type="taxonomic scope" value="Bacteria"/>
</dbReference>
<feature type="transmembrane region" description="Helical" evidence="1">
    <location>
        <begin position="24"/>
        <end position="55"/>
    </location>
</feature>
<proteinExistence type="predicted"/>
<evidence type="ECO:0000313" key="5">
    <source>
        <dbReference type="Proteomes" id="UP000220611"/>
    </source>
</evidence>
<keyword evidence="5" id="KW-1185">Reference proteome</keyword>
<keyword evidence="1" id="KW-0472">Membrane</keyword>
<name>A7VRX9_9FIRM</name>
<accession>A7VRX9</accession>
<dbReference type="Proteomes" id="UP000003490">
    <property type="component" value="Unassembled WGS sequence"/>
</dbReference>
<gene>
    <name evidence="3" type="ORF">CH238_12055</name>
    <name evidence="2" type="ORF">CLOLEP_01316</name>
</gene>
<evidence type="ECO:0000313" key="4">
    <source>
        <dbReference type="Proteomes" id="UP000003490"/>
    </source>
</evidence>
<dbReference type="EMBL" id="NOXF01000010">
    <property type="protein sequence ID" value="PEQ23878.1"/>
    <property type="molecule type" value="Genomic_DNA"/>
</dbReference>
<comment type="caution">
    <text evidence="2">The sequence shown here is derived from an EMBL/GenBank/DDBJ whole genome shotgun (WGS) entry which is preliminary data.</text>
</comment>
<sequence>MEYSYPDNLNAEPLILFWNMKDTLIIGCCLVISLIVLFSTWLYLPLLFSALYAFLTMRLADTGSIYEYIKRIGRFVITEQQLFKWK</sequence>
<evidence type="ECO:0000256" key="1">
    <source>
        <dbReference type="SAM" id="Phobius"/>
    </source>
</evidence>
<reference evidence="2 4" key="1">
    <citation type="submission" date="2007-08" db="EMBL/GenBank/DDBJ databases">
        <title>Draft genome sequence of Clostridium leptum (DSM 753).</title>
        <authorList>
            <person name="Sudarsanam P."/>
            <person name="Ley R."/>
            <person name="Guruge J."/>
            <person name="Turnbaugh P.J."/>
            <person name="Mahowald M."/>
            <person name="Liep D."/>
            <person name="Gordon J."/>
        </authorList>
    </citation>
    <scope>NUCLEOTIDE SEQUENCE [LARGE SCALE GENOMIC DNA]</scope>
    <source>
        <strain evidence="2 4">DSM 753</strain>
    </source>
</reference>
<dbReference type="Proteomes" id="UP000220611">
    <property type="component" value="Unassembled WGS sequence"/>
</dbReference>
<keyword evidence="1" id="KW-1133">Transmembrane helix</keyword>
<dbReference type="AlphaFoldDB" id="A7VRX9"/>
<protein>
    <recommendedName>
        <fullName evidence="6">Type IV secretory pathway, VirB3-like protein</fullName>
    </recommendedName>
</protein>
<dbReference type="EMBL" id="ABCB02000017">
    <property type="protein sequence ID" value="EDO61809.1"/>
    <property type="molecule type" value="Genomic_DNA"/>
</dbReference>
<keyword evidence="1" id="KW-0812">Transmembrane</keyword>
<dbReference type="HOGENOM" id="CLU_176112_0_0_9"/>